<dbReference type="AlphaFoldDB" id="A0AAX4HN25"/>
<dbReference type="Proteomes" id="UP001324634">
    <property type="component" value="Chromosome"/>
</dbReference>
<dbReference type="RefSeq" id="WP_321394026.1">
    <property type="nucleotide sequence ID" value="NZ_CP139487.1"/>
</dbReference>
<dbReference type="KEGG" id="psti:SOO65_18645"/>
<name>A0AAX4HN25_9BACT</name>
<sequence length="147" mass="16726">MKTDFETLKALSTYTINHLKQAEMIEFAADSRADLIEALATEYGVSFATDENIKEQAIEEVEEKFGDDIPGDITETEMFNHARKEIIKSFNGENIGGLYLMESLHNIAIRVKNFLLTNDLIEDVFSSDEELIDFVIDKIRGFAPKRN</sequence>
<evidence type="ECO:0000313" key="2">
    <source>
        <dbReference type="Proteomes" id="UP001324634"/>
    </source>
</evidence>
<keyword evidence="2" id="KW-1185">Reference proteome</keyword>
<organism evidence="1 2">
    <name type="scientific">Peredibacter starrii</name>
    <dbReference type="NCBI Taxonomy" id="28202"/>
    <lineage>
        <taxon>Bacteria</taxon>
        <taxon>Pseudomonadati</taxon>
        <taxon>Bdellovibrionota</taxon>
        <taxon>Bacteriovoracia</taxon>
        <taxon>Bacteriovoracales</taxon>
        <taxon>Bacteriovoracaceae</taxon>
        <taxon>Peredibacter</taxon>
    </lineage>
</organism>
<gene>
    <name evidence="1" type="ORF">SOO65_18645</name>
</gene>
<proteinExistence type="predicted"/>
<dbReference type="EMBL" id="CP139487">
    <property type="protein sequence ID" value="WPU64717.1"/>
    <property type="molecule type" value="Genomic_DNA"/>
</dbReference>
<evidence type="ECO:0000313" key="1">
    <source>
        <dbReference type="EMBL" id="WPU64717.1"/>
    </source>
</evidence>
<protein>
    <recommendedName>
        <fullName evidence="3">PF04368 family protein</fullName>
    </recommendedName>
</protein>
<evidence type="ECO:0008006" key="3">
    <source>
        <dbReference type="Google" id="ProtNLM"/>
    </source>
</evidence>
<accession>A0AAX4HN25</accession>
<reference evidence="1 2" key="1">
    <citation type="submission" date="2023-11" db="EMBL/GenBank/DDBJ databases">
        <title>Peredibacter starrii A3.12.</title>
        <authorList>
            <person name="Mitchell R.J."/>
        </authorList>
    </citation>
    <scope>NUCLEOTIDE SEQUENCE [LARGE SCALE GENOMIC DNA]</scope>
    <source>
        <strain evidence="1 2">A3.12</strain>
    </source>
</reference>